<dbReference type="InterPro" id="IPR018246">
    <property type="entry name" value="AP_endonuc_F2_Zn_BS"/>
</dbReference>
<evidence type="ECO:0000259" key="10">
    <source>
        <dbReference type="Pfam" id="PF01261"/>
    </source>
</evidence>
<feature type="binding site" evidence="9">
    <location>
        <position position="221"/>
    </location>
    <ligand>
        <name>Zn(2+)</name>
        <dbReference type="ChEBI" id="CHEBI:29105"/>
        <label>2</label>
    </ligand>
</feature>
<dbReference type="EMBL" id="FPLD01000011">
    <property type="protein sequence ID" value="SGY84183.1"/>
    <property type="molecule type" value="Genomic_DNA"/>
</dbReference>
<evidence type="ECO:0000256" key="8">
    <source>
        <dbReference type="ARBA" id="ARBA00023204"/>
    </source>
</evidence>
<organism evidence="12 14">
    <name type="scientific">Moritella viscosa</name>
    <dbReference type="NCBI Taxonomy" id="80854"/>
    <lineage>
        <taxon>Bacteria</taxon>
        <taxon>Pseudomonadati</taxon>
        <taxon>Pseudomonadota</taxon>
        <taxon>Gammaproteobacteria</taxon>
        <taxon>Alteromonadales</taxon>
        <taxon>Moritellaceae</taxon>
        <taxon>Moritella</taxon>
    </lineage>
</organism>
<comment type="function">
    <text evidence="9">Endonuclease IV plays a role in DNA repair. It cleaves phosphodiester bonds at apurinic or apyrimidinic (AP) sites, generating a 3'-hydroxyl group and a 5'-terminal sugar phosphate.</text>
</comment>
<dbReference type="InterPro" id="IPR013022">
    <property type="entry name" value="Xyl_isomerase-like_TIM-brl"/>
</dbReference>
<keyword evidence="2 9" id="KW-0540">Nuclease</keyword>
<name>A0A090K4I4_9GAMM</name>
<evidence type="ECO:0000256" key="9">
    <source>
        <dbReference type="HAMAP-Rule" id="MF_00152"/>
    </source>
</evidence>
<feature type="binding site" evidence="9">
    <location>
        <position position="236"/>
    </location>
    <ligand>
        <name>Zn(2+)</name>
        <dbReference type="ChEBI" id="CHEBI:29105"/>
        <label>3</label>
    </ligand>
</feature>
<dbReference type="PATRIC" id="fig|80854.5.peg.685"/>
<keyword evidence="8 9" id="KW-0234">DNA repair</keyword>
<feature type="binding site" evidence="9">
    <location>
        <position position="114"/>
    </location>
    <ligand>
        <name>Zn(2+)</name>
        <dbReference type="ChEBI" id="CHEBI:29105"/>
        <label>1</label>
    </ligand>
</feature>
<dbReference type="GO" id="GO:0003906">
    <property type="term" value="F:DNA-(apurinic or apyrimidinic site) endonuclease activity"/>
    <property type="evidence" value="ECO:0007669"/>
    <property type="project" value="TreeGrafter"/>
</dbReference>
<reference evidence="11 13" key="2">
    <citation type="submission" date="2016-11" db="EMBL/GenBank/DDBJ databases">
        <authorList>
            <person name="Klemetsen T."/>
        </authorList>
    </citation>
    <scope>NUCLEOTIDE SEQUENCE [LARGE SCALE GENOMIC DNA]</scope>
    <source>
        <strain evidence="11">MT 2528</strain>
    </source>
</reference>
<dbReference type="PROSITE" id="PS51432">
    <property type="entry name" value="AP_NUCLEASE_F2_4"/>
    <property type="match status" value="1"/>
</dbReference>
<dbReference type="Proteomes" id="UP000182660">
    <property type="component" value="Unassembled WGS sequence"/>
</dbReference>
<evidence type="ECO:0000256" key="7">
    <source>
        <dbReference type="ARBA" id="ARBA00022833"/>
    </source>
</evidence>
<dbReference type="PANTHER" id="PTHR21445">
    <property type="entry name" value="ENDONUCLEASE IV ENDODEOXYRIBONUCLEASE IV"/>
    <property type="match status" value="1"/>
</dbReference>
<comment type="catalytic activity">
    <reaction evidence="9">
        <text>Endonucleolytic cleavage to 5'-phosphooligonucleotide end-products.</text>
        <dbReference type="EC" id="3.1.21.2"/>
    </reaction>
</comment>
<evidence type="ECO:0000256" key="3">
    <source>
        <dbReference type="ARBA" id="ARBA00022723"/>
    </source>
</evidence>
<feature type="binding site" evidence="9">
    <location>
        <position position="184"/>
    </location>
    <ligand>
        <name>Zn(2+)</name>
        <dbReference type="ChEBI" id="CHEBI:29105"/>
        <label>2</label>
    </ligand>
</feature>
<gene>
    <name evidence="9" type="primary">nfo</name>
    <name evidence="11" type="ORF">MT2528_0377</name>
    <name evidence="12" type="ORF">NVI5450_0361</name>
</gene>
<feature type="binding site" evidence="9">
    <location>
        <position position="187"/>
    </location>
    <ligand>
        <name>Zn(2+)</name>
        <dbReference type="ChEBI" id="CHEBI:29105"/>
        <label>3</label>
    </ligand>
</feature>
<dbReference type="EMBL" id="FPLJ01000013">
    <property type="protein sequence ID" value="SGY83158.1"/>
    <property type="molecule type" value="Genomic_DNA"/>
</dbReference>
<evidence type="ECO:0000256" key="2">
    <source>
        <dbReference type="ARBA" id="ARBA00022722"/>
    </source>
</evidence>
<dbReference type="STRING" id="80854.MVIS_0654"/>
<dbReference type="Proteomes" id="UP000183794">
    <property type="component" value="Unassembled WGS sequence"/>
</dbReference>
<dbReference type="HAMAP" id="MF_00152">
    <property type="entry name" value="Nfo"/>
    <property type="match status" value="1"/>
</dbReference>
<feature type="domain" description="Xylose isomerase-like TIM barrel" evidence="10">
    <location>
        <begin position="24"/>
        <end position="282"/>
    </location>
</feature>
<evidence type="ECO:0000256" key="5">
    <source>
        <dbReference type="ARBA" id="ARBA00022763"/>
    </source>
</evidence>
<evidence type="ECO:0000256" key="4">
    <source>
        <dbReference type="ARBA" id="ARBA00022759"/>
    </source>
</evidence>
<dbReference type="Gene3D" id="3.20.20.150">
    <property type="entry name" value="Divalent-metal-dependent TIM barrel enzymes"/>
    <property type="match status" value="1"/>
</dbReference>
<dbReference type="SMART" id="SM00518">
    <property type="entry name" value="AP2Ec"/>
    <property type="match status" value="1"/>
</dbReference>
<dbReference type="PROSITE" id="PS00729">
    <property type="entry name" value="AP_NUCLEASE_F2_1"/>
    <property type="match status" value="1"/>
</dbReference>
<dbReference type="EC" id="3.1.21.2" evidence="9"/>
<dbReference type="CDD" id="cd00019">
    <property type="entry name" value="AP2Ec"/>
    <property type="match status" value="1"/>
</dbReference>
<evidence type="ECO:0000256" key="6">
    <source>
        <dbReference type="ARBA" id="ARBA00022801"/>
    </source>
</evidence>
<dbReference type="SUPFAM" id="SSF51658">
    <property type="entry name" value="Xylose isomerase-like"/>
    <property type="match status" value="1"/>
</dbReference>
<comment type="similarity">
    <text evidence="1 9">Belongs to the AP endonuclease 2 family.</text>
</comment>
<feature type="binding site" evidence="9">
    <location>
        <position position="150"/>
    </location>
    <ligand>
        <name>Zn(2+)</name>
        <dbReference type="ChEBI" id="CHEBI:29105"/>
        <label>2</label>
    </ligand>
</feature>
<dbReference type="GO" id="GO:0008833">
    <property type="term" value="F:deoxyribonuclease IV (phage-T4-induced) activity"/>
    <property type="evidence" value="ECO:0007669"/>
    <property type="project" value="UniProtKB-UniRule"/>
</dbReference>
<sequence length="287" mass="32179">MEQKMTKFIGAHVSAAGGVWNAPKNAHDLGATAFALFTKNQRRWDAKALSPDDIRKFKANCKRYNFTSAQILPHDSYLINLGHPEAEALEKSRNAFYDEIHRCEQLGLTLLNFHPGSHLKKISESESLKRVAESINLALEKSTSVKAVIENTAGQGTNLGYSFEHLADIIEQVDDKSRVGVCIDTCHTFVAGYDLRTFEACEKTFNDFSSIVGFEYLAGMHINDSKVELGTKVDRHHSLGQGYIGEDAFKFIMQDERFNGIPIVLETIDDTIWANEIAWLQQLATHK</sequence>
<evidence type="ECO:0000256" key="1">
    <source>
        <dbReference type="ARBA" id="ARBA00005340"/>
    </source>
</evidence>
<dbReference type="NCBIfam" id="NF002199">
    <property type="entry name" value="PRK01060.1-4"/>
    <property type="match status" value="1"/>
</dbReference>
<dbReference type="HOGENOM" id="CLU_025885_0_4_6"/>
<dbReference type="GO" id="GO:0008270">
    <property type="term" value="F:zinc ion binding"/>
    <property type="evidence" value="ECO:0007669"/>
    <property type="project" value="UniProtKB-UniRule"/>
</dbReference>
<dbReference type="InterPro" id="IPR036237">
    <property type="entry name" value="Xyl_isomerase-like_sf"/>
</dbReference>
<dbReference type="AlphaFoldDB" id="A0A090K4I4"/>
<dbReference type="InterPro" id="IPR001719">
    <property type="entry name" value="AP_endonuc_2"/>
</dbReference>
<feature type="binding site" evidence="9">
    <location>
        <position position="150"/>
    </location>
    <ligand>
        <name>Zn(2+)</name>
        <dbReference type="ChEBI" id="CHEBI:29105"/>
        <label>1</label>
    </ligand>
</feature>
<dbReference type="GO" id="GO:0006284">
    <property type="term" value="P:base-excision repair"/>
    <property type="evidence" value="ECO:0007669"/>
    <property type="project" value="TreeGrafter"/>
</dbReference>
<protein>
    <recommendedName>
        <fullName evidence="9">Probable endonuclease 4</fullName>
        <ecNumber evidence="9">3.1.21.2</ecNumber>
    </recommendedName>
    <alternativeName>
        <fullName evidence="9">Endodeoxyribonuclease IV</fullName>
    </alternativeName>
    <alternativeName>
        <fullName evidence="9">Endonuclease IV</fullName>
    </alternativeName>
</protein>
<keyword evidence="4 9" id="KW-0255">Endonuclease</keyword>
<dbReference type="GO" id="GO:0003677">
    <property type="term" value="F:DNA binding"/>
    <property type="evidence" value="ECO:0007669"/>
    <property type="project" value="InterPro"/>
</dbReference>
<keyword evidence="5 9" id="KW-0227">DNA damage</keyword>
<evidence type="ECO:0000313" key="11">
    <source>
        <dbReference type="EMBL" id="SGY83158.1"/>
    </source>
</evidence>
<dbReference type="PROSITE" id="PS00730">
    <property type="entry name" value="AP_NUCLEASE_F2_2"/>
    <property type="match status" value="1"/>
</dbReference>
<evidence type="ECO:0000313" key="12">
    <source>
        <dbReference type="EMBL" id="SGY84183.1"/>
    </source>
</evidence>
<reference evidence="12 14" key="1">
    <citation type="submission" date="2016-11" db="EMBL/GenBank/DDBJ databases">
        <authorList>
            <person name="Jaros S."/>
            <person name="Januszkiewicz K."/>
            <person name="Wedrychowicz H."/>
        </authorList>
    </citation>
    <scope>NUCLEOTIDE SEQUENCE [LARGE SCALE GENOMIC DNA]</scope>
    <source>
        <strain evidence="12">NVI 5450</strain>
    </source>
</reference>
<proteinExistence type="inferred from homology"/>
<keyword evidence="13" id="KW-1185">Reference proteome</keyword>
<dbReference type="GO" id="GO:0008081">
    <property type="term" value="F:phosphoric diester hydrolase activity"/>
    <property type="evidence" value="ECO:0007669"/>
    <property type="project" value="TreeGrafter"/>
</dbReference>
<feature type="binding site" evidence="9">
    <location>
        <position position="74"/>
    </location>
    <ligand>
        <name>Zn(2+)</name>
        <dbReference type="ChEBI" id="CHEBI:29105"/>
        <label>1</label>
    </ligand>
</feature>
<evidence type="ECO:0000313" key="13">
    <source>
        <dbReference type="Proteomes" id="UP000182660"/>
    </source>
</evidence>
<accession>A0A090K4I4</accession>
<keyword evidence="7 9" id="KW-0862">Zinc</keyword>
<keyword evidence="6 9" id="KW-0378">Hydrolase</keyword>
<dbReference type="KEGG" id="mvs:MVIS_0654"/>
<dbReference type="PANTHER" id="PTHR21445:SF0">
    <property type="entry name" value="APURINIC-APYRIMIDINIC ENDONUCLEASE"/>
    <property type="match status" value="1"/>
</dbReference>
<feature type="binding site" evidence="9">
    <location>
        <position position="234"/>
    </location>
    <ligand>
        <name>Zn(2+)</name>
        <dbReference type="ChEBI" id="CHEBI:29105"/>
        <label>3</label>
    </ligand>
</feature>
<dbReference type="PROSITE" id="PS00731">
    <property type="entry name" value="AP_NUCLEASE_F2_3"/>
    <property type="match status" value="1"/>
</dbReference>
<evidence type="ECO:0000313" key="14">
    <source>
        <dbReference type="Proteomes" id="UP000183794"/>
    </source>
</evidence>
<keyword evidence="3 9" id="KW-0479">Metal-binding</keyword>
<dbReference type="NCBIfam" id="TIGR00587">
    <property type="entry name" value="nfo"/>
    <property type="match status" value="1"/>
</dbReference>
<comment type="cofactor">
    <cofactor evidence="9">
        <name>Zn(2+)</name>
        <dbReference type="ChEBI" id="CHEBI:29105"/>
    </cofactor>
    <text evidence="9">Binds 3 Zn(2+) ions.</text>
</comment>
<dbReference type="Pfam" id="PF01261">
    <property type="entry name" value="AP_endonuc_2"/>
    <property type="match status" value="1"/>
</dbReference>
<feature type="binding site" evidence="9">
    <location>
        <position position="266"/>
    </location>
    <ligand>
        <name>Zn(2+)</name>
        <dbReference type="ChEBI" id="CHEBI:29105"/>
        <label>2</label>
    </ligand>
</feature>
<dbReference type="FunFam" id="3.20.20.150:FF:000001">
    <property type="entry name" value="Probable endonuclease 4"/>
    <property type="match status" value="1"/>
</dbReference>